<dbReference type="AlphaFoldDB" id="A0A655IP23"/>
<evidence type="ECO:0000313" key="2">
    <source>
        <dbReference type="EMBL" id="CFS01993.1"/>
    </source>
</evidence>
<evidence type="ECO:0000313" key="3">
    <source>
        <dbReference type="EMBL" id="CKT26385.1"/>
    </source>
</evidence>
<evidence type="ECO:0000313" key="5">
    <source>
        <dbReference type="EMBL" id="COX22614.1"/>
    </source>
</evidence>
<dbReference type="EMBL" id="CGCX01001824">
    <property type="protein sequence ID" value="CFS01993.1"/>
    <property type="molecule type" value="Genomic_DNA"/>
</dbReference>
<dbReference type="Proteomes" id="UP000045842">
    <property type="component" value="Unassembled WGS sequence"/>
</dbReference>
<proteinExistence type="predicted"/>
<reference evidence="5" key="1">
    <citation type="submission" date="2015-03" db="EMBL/GenBank/DDBJ databases">
        <authorList>
            <consortium name="Pathogen Informatics"/>
            <person name="Murphy D."/>
        </authorList>
    </citation>
    <scope>NUCLEOTIDE SEQUENCE</scope>
    <source>
        <strain evidence="5">N09902308</strain>
    </source>
</reference>
<dbReference type="EMBL" id="CSAD01000483">
    <property type="protein sequence ID" value="COW05602.1"/>
    <property type="molecule type" value="Genomic_DNA"/>
</dbReference>
<evidence type="ECO:0000313" key="4">
    <source>
        <dbReference type="EMBL" id="COW05602.1"/>
    </source>
</evidence>
<name>A0A655IP23_MYCTX</name>
<dbReference type="EMBL" id="CSBK01000298">
    <property type="protein sequence ID" value="COX22614.1"/>
    <property type="molecule type" value="Genomic_DNA"/>
</dbReference>
<evidence type="ECO:0000313" key="6">
    <source>
        <dbReference type="Proteomes" id="UP000039021"/>
    </source>
</evidence>
<evidence type="ECO:0000313" key="8">
    <source>
        <dbReference type="Proteomes" id="UP000046680"/>
    </source>
</evidence>
<reference evidence="6 7" key="2">
    <citation type="submission" date="2015-03" db="EMBL/GenBank/DDBJ databases">
        <authorList>
            <consortium name="Pathogen Informatics"/>
        </authorList>
    </citation>
    <scope>NUCLEOTIDE SEQUENCE [LARGE SCALE GENOMIC DNA]</scope>
    <source>
        <strain evidence="3 9">Bir 187</strain>
        <strain evidence="2 8">C09601061</strain>
        <strain evidence="4 7">G09801536</strain>
        <strain evidence="6">N09902308</strain>
    </source>
</reference>
<dbReference type="Proteomes" id="UP000046680">
    <property type="component" value="Unassembled WGS sequence"/>
</dbReference>
<evidence type="ECO:0000313" key="7">
    <source>
        <dbReference type="Proteomes" id="UP000045842"/>
    </source>
</evidence>
<feature type="region of interest" description="Disordered" evidence="1">
    <location>
        <begin position="44"/>
        <end position="65"/>
    </location>
</feature>
<dbReference type="Proteomes" id="UP000049023">
    <property type="component" value="Unassembled WGS sequence"/>
</dbReference>
<sequence>MQPGNVAAVGVGVGKFAHDLFEGQRTGVDNRRAGRTLRQQVVGHDRTRIQAHRASLQEPLAADGD</sequence>
<protein>
    <submittedName>
        <fullName evidence="4">Uncharacterized protein</fullName>
    </submittedName>
</protein>
<accession>A0A655IP23</accession>
<organism evidence="4 7">
    <name type="scientific">Mycobacterium tuberculosis</name>
    <dbReference type="NCBI Taxonomy" id="1773"/>
    <lineage>
        <taxon>Bacteria</taxon>
        <taxon>Bacillati</taxon>
        <taxon>Actinomycetota</taxon>
        <taxon>Actinomycetes</taxon>
        <taxon>Mycobacteriales</taxon>
        <taxon>Mycobacteriaceae</taxon>
        <taxon>Mycobacterium</taxon>
        <taxon>Mycobacterium tuberculosis complex</taxon>
    </lineage>
</organism>
<evidence type="ECO:0000256" key="1">
    <source>
        <dbReference type="SAM" id="MobiDB-lite"/>
    </source>
</evidence>
<evidence type="ECO:0000313" key="9">
    <source>
        <dbReference type="Proteomes" id="UP000049023"/>
    </source>
</evidence>
<gene>
    <name evidence="2" type="ORF">ERS007657_03607</name>
    <name evidence="4" type="ORF">ERS007679_03014</name>
    <name evidence="5" type="ORF">ERS007739_00900</name>
    <name evidence="3" type="ORF">ERS027661_04132</name>
</gene>
<dbReference type="Proteomes" id="UP000039021">
    <property type="component" value="Unassembled WGS sequence"/>
</dbReference>
<dbReference type="EMBL" id="CNFU01001281">
    <property type="protein sequence ID" value="CKT26385.1"/>
    <property type="molecule type" value="Genomic_DNA"/>
</dbReference>